<keyword evidence="3" id="KW-1185">Reference proteome</keyword>
<accession>A0ABX2TBJ9</accession>
<organism evidence="2 3">
    <name type="scientific">Azospirillum oleiclasticum</name>
    <dbReference type="NCBI Taxonomy" id="2735135"/>
    <lineage>
        <taxon>Bacteria</taxon>
        <taxon>Pseudomonadati</taxon>
        <taxon>Pseudomonadota</taxon>
        <taxon>Alphaproteobacteria</taxon>
        <taxon>Rhodospirillales</taxon>
        <taxon>Azospirillaceae</taxon>
        <taxon>Azospirillum</taxon>
    </lineage>
</organism>
<protein>
    <recommendedName>
        <fullName evidence="4">CcmD family protein</fullName>
    </recommendedName>
</protein>
<dbReference type="RefSeq" id="WP_180282300.1">
    <property type="nucleotide sequence ID" value="NZ_JABFDB010000008.1"/>
</dbReference>
<gene>
    <name evidence="2" type="ORF">HND93_12445</name>
</gene>
<keyword evidence="1" id="KW-0472">Membrane</keyword>
<keyword evidence="1" id="KW-1133">Transmembrane helix</keyword>
<comment type="caution">
    <text evidence="2">The sequence shown here is derived from an EMBL/GenBank/DDBJ whole genome shotgun (WGS) entry which is preliminary data.</text>
</comment>
<sequence length="62" mass="6985">MGGDSGWVRTLAAVLFVIGAIGFVWYVQHAARAIALLRVIRAQRQRLRRGSDRLTARRPEQP</sequence>
<evidence type="ECO:0000313" key="2">
    <source>
        <dbReference type="EMBL" id="NYZ20523.1"/>
    </source>
</evidence>
<evidence type="ECO:0008006" key="4">
    <source>
        <dbReference type="Google" id="ProtNLM"/>
    </source>
</evidence>
<name>A0ABX2TBJ9_9PROT</name>
<reference evidence="2 3" key="1">
    <citation type="submission" date="2020-05" db="EMBL/GenBank/DDBJ databases">
        <title>Azospirillum oleiclasticum sp. nov, a nitrogen-fixing and heavy crude oil-emulsifying bacterium isolated from the crude oil of Yumen Oilfield.</title>
        <authorList>
            <person name="Wu D."/>
            <person name="Cai M."/>
            <person name="Zhang X."/>
        </authorList>
    </citation>
    <scope>NUCLEOTIDE SEQUENCE [LARGE SCALE GENOMIC DNA]</scope>
    <source>
        <strain evidence="2 3">ROY-1-1-2</strain>
    </source>
</reference>
<evidence type="ECO:0000313" key="3">
    <source>
        <dbReference type="Proteomes" id="UP000584642"/>
    </source>
</evidence>
<proteinExistence type="predicted"/>
<dbReference type="Proteomes" id="UP000584642">
    <property type="component" value="Unassembled WGS sequence"/>
</dbReference>
<keyword evidence="1" id="KW-0812">Transmembrane</keyword>
<dbReference type="EMBL" id="JABFDB010000008">
    <property type="protein sequence ID" value="NYZ20523.1"/>
    <property type="molecule type" value="Genomic_DNA"/>
</dbReference>
<evidence type="ECO:0000256" key="1">
    <source>
        <dbReference type="SAM" id="Phobius"/>
    </source>
</evidence>
<feature type="transmembrane region" description="Helical" evidence="1">
    <location>
        <begin position="6"/>
        <end position="27"/>
    </location>
</feature>